<dbReference type="STRING" id="29343.CCDG5_0603"/>
<dbReference type="Proteomes" id="UP000032431">
    <property type="component" value="Chromosome I"/>
</dbReference>
<keyword evidence="5 6" id="KW-0378">Hydrolase</keyword>
<evidence type="ECO:0000256" key="6">
    <source>
        <dbReference type="HAMAP-Rule" id="MF_01468"/>
    </source>
</evidence>
<evidence type="ECO:0000256" key="2">
    <source>
        <dbReference type="ARBA" id="ARBA00022552"/>
    </source>
</evidence>
<comment type="cofactor">
    <cofactor evidence="6">
        <name>Mg(2+)</name>
        <dbReference type="ChEBI" id="CHEBI:18420"/>
    </cofactor>
</comment>
<comment type="similarity">
    <text evidence="6">Belongs to the MrnC RNase family.</text>
</comment>
<evidence type="ECO:0000256" key="3">
    <source>
        <dbReference type="ARBA" id="ARBA00022722"/>
    </source>
</evidence>
<feature type="active site" evidence="6">
    <location>
        <position position="29"/>
    </location>
</feature>
<evidence type="ECO:0000259" key="7">
    <source>
        <dbReference type="Pfam" id="PF00636"/>
    </source>
</evidence>
<dbReference type="PATRIC" id="fig|29343.3.peg.626"/>
<evidence type="ECO:0000256" key="5">
    <source>
        <dbReference type="ARBA" id="ARBA00022801"/>
    </source>
</evidence>
<dbReference type="EMBL" id="LM995447">
    <property type="protein sequence ID" value="CDZ23734.1"/>
    <property type="molecule type" value="Genomic_DNA"/>
</dbReference>
<sequence length="147" mass="16503">MSNNTIENVKSEEINAESLSPITLAFMGDAVYETLVRDYLITELKLPAAKLHQACVSFVNATAQAEAVKLLMPHLSQEELTILRRGRNANTAHVPKNATPADYHYATGLEALFGYLFLKRKTDRIYEIFNFIVQLRCHNETLGGNSF</sequence>
<keyword evidence="6" id="KW-0699">rRNA-binding</keyword>
<organism evidence="8 9">
    <name type="scientific">[Clostridium] cellulosi</name>
    <dbReference type="NCBI Taxonomy" id="29343"/>
    <lineage>
        <taxon>Bacteria</taxon>
        <taxon>Bacillati</taxon>
        <taxon>Bacillota</taxon>
        <taxon>Clostridia</taxon>
        <taxon>Eubacteriales</taxon>
        <taxon>Oscillospiraceae</taxon>
        <taxon>Oscillospiraceae incertae sedis</taxon>
    </lineage>
</organism>
<dbReference type="GO" id="GO:0019843">
    <property type="term" value="F:rRNA binding"/>
    <property type="evidence" value="ECO:0007669"/>
    <property type="project" value="UniProtKB-UniRule"/>
</dbReference>
<comment type="subunit">
    <text evidence="6">Homodimer.</text>
</comment>
<accession>A0A078KRH7</accession>
<dbReference type="InterPro" id="IPR000999">
    <property type="entry name" value="RNase_III_dom"/>
</dbReference>
<dbReference type="SUPFAM" id="SSF69065">
    <property type="entry name" value="RNase III domain-like"/>
    <property type="match status" value="1"/>
</dbReference>
<name>A0A078KRH7_9FIRM</name>
<keyword evidence="6" id="KW-0694">RNA-binding</keyword>
<keyword evidence="3 6" id="KW-0540">Nuclease</keyword>
<evidence type="ECO:0000313" key="8">
    <source>
        <dbReference type="EMBL" id="CDZ23734.1"/>
    </source>
</evidence>
<dbReference type="GO" id="GO:0006364">
    <property type="term" value="P:rRNA processing"/>
    <property type="evidence" value="ECO:0007669"/>
    <property type="project" value="UniProtKB-UniRule"/>
</dbReference>
<comment type="function">
    <text evidence="6">Involved in correct processing of both the 5' and 3' ends of 23S rRNA precursor. Processes 30S rRNA precursor transcript even in absence of ribonuclease 3 (Rnc); Rnc processes 30S rRNA into smaller rRNA precursors.</text>
</comment>
<dbReference type="PIRSF" id="PIRSF005520">
    <property type="entry name" value="UCP005520"/>
    <property type="match status" value="1"/>
</dbReference>
<dbReference type="AlphaFoldDB" id="A0A078KRH7"/>
<dbReference type="PANTHER" id="PTHR34276:SF1">
    <property type="entry name" value="MINI-RIBONUCLEASE 3"/>
    <property type="match status" value="1"/>
</dbReference>
<dbReference type="Gene3D" id="1.10.1520.10">
    <property type="entry name" value="Ribonuclease III domain"/>
    <property type="match status" value="1"/>
</dbReference>
<keyword evidence="6" id="KW-0460">Magnesium</keyword>
<dbReference type="Pfam" id="PF00636">
    <property type="entry name" value="Ribonuclease_3"/>
    <property type="match status" value="1"/>
</dbReference>
<proteinExistence type="inferred from homology"/>
<evidence type="ECO:0000256" key="4">
    <source>
        <dbReference type="ARBA" id="ARBA00022759"/>
    </source>
</evidence>
<dbReference type="HAMAP" id="MF_01468">
    <property type="entry name" value="RNase_Mini_III"/>
    <property type="match status" value="1"/>
</dbReference>
<protein>
    <recommendedName>
        <fullName evidence="6">Mini-ribonuclease 3</fullName>
        <shortName evidence="6">Mini-3</shortName>
        <shortName evidence="6">Mini-RNase 3</shortName>
        <ecNumber evidence="6">3.1.26.-</ecNumber>
    </recommendedName>
    <alternativeName>
        <fullName evidence="6">Mini-RNase III</fullName>
        <shortName evidence="6">Mini-III</shortName>
    </alternativeName>
</protein>
<dbReference type="GO" id="GO:0004525">
    <property type="term" value="F:ribonuclease III activity"/>
    <property type="evidence" value="ECO:0007669"/>
    <property type="project" value="InterPro"/>
</dbReference>
<evidence type="ECO:0000256" key="1">
    <source>
        <dbReference type="ARBA" id="ARBA00022517"/>
    </source>
</evidence>
<dbReference type="InterPro" id="IPR008226">
    <property type="entry name" value="Mini3_fam"/>
</dbReference>
<dbReference type="InterPro" id="IPR036389">
    <property type="entry name" value="RNase_III_sf"/>
</dbReference>
<keyword evidence="6" id="KW-0963">Cytoplasm</keyword>
<reference evidence="9" key="1">
    <citation type="submission" date="2014-07" db="EMBL/GenBank/DDBJ databases">
        <authorList>
            <person name="Wibberg D."/>
        </authorList>
    </citation>
    <scope>NUCLEOTIDE SEQUENCE [LARGE SCALE GENOMIC DNA]</scope>
    <source>
        <strain evidence="9">DG5</strain>
    </source>
</reference>
<keyword evidence="4 6" id="KW-0255">Endonuclease</keyword>
<comment type="subcellular location">
    <subcellularLocation>
        <location evidence="6">Cytoplasm</location>
    </subcellularLocation>
</comment>
<dbReference type="PANTHER" id="PTHR34276">
    <property type="entry name" value="MINI-RIBONUCLEASE 3"/>
    <property type="match status" value="1"/>
</dbReference>
<keyword evidence="2 6" id="KW-0698">rRNA processing</keyword>
<feature type="domain" description="RNase III" evidence="7">
    <location>
        <begin position="23"/>
        <end position="120"/>
    </location>
</feature>
<dbReference type="KEGG" id="ccel:CCDG5_0603"/>
<dbReference type="HOGENOM" id="CLU_091169_2_1_9"/>
<keyword evidence="1 6" id="KW-0690">Ribosome biogenesis</keyword>
<dbReference type="EC" id="3.1.26.-" evidence="6"/>
<evidence type="ECO:0000313" key="9">
    <source>
        <dbReference type="Proteomes" id="UP000032431"/>
    </source>
</evidence>
<keyword evidence="9" id="KW-1185">Reference proteome</keyword>
<dbReference type="GO" id="GO:0005737">
    <property type="term" value="C:cytoplasm"/>
    <property type="evidence" value="ECO:0007669"/>
    <property type="project" value="UniProtKB-SubCell"/>
</dbReference>
<gene>
    <name evidence="6" type="primary">mrnC</name>
    <name evidence="8" type="ORF">CCDG5_0603</name>
</gene>